<dbReference type="PANTHER" id="PTHR11669">
    <property type="entry name" value="REPLICATION FACTOR C / DNA POLYMERASE III GAMMA-TAU SUBUNIT"/>
    <property type="match status" value="1"/>
</dbReference>
<dbReference type="GO" id="GO:0006261">
    <property type="term" value="P:DNA-templated DNA replication"/>
    <property type="evidence" value="ECO:0007669"/>
    <property type="project" value="TreeGrafter"/>
</dbReference>
<protein>
    <recommendedName>
        <fullName evidence="1">DNA-directed DNA polymerase</fullName>
        <ecNumber evidence="1">2.7.7.7</ecNumber>
    </recommendedName>
</protein>
<organism evidence="4 5">
    <name type="scientific">Candidatus Amphirhobacter heronislandensis</name>
    <dbReference type="NCBI Taxonomy" id="1732024"/>
    <lineage>
        <taxon>Bacteria</taxon>
        <taxon>Pseudomonadati</taxon>
        <taxon>Pseudomonadota</taxon>
        <taxon>Gammaproteobacteria</taxon>
        <taxon>Candidatus Tethybacterales</taxon>
        <taxon>Candidatus Tethybacteraceae</taxon>
        <taxon>Candidatus Amphirhobacter</taxon>
    </lineage>
</organism>
<evidence type="ECO:0000313" key="5">
    <source>
        <dbReference type="Proteomes" id="UP000604381"/>
    </source>
</evidence>
<dbReference type="PANTHER" id="PTHR11669:SF8">
    <property type="entry name" value="DNA POLYMERASE III SUBUNIT DELTA"/>
    <property type="match status" value="1"/>
</dbReference>
<dbReference type="InterPro" id="IPR050238">
    <property type="entry name" value="DNA_Rep/Repair_Clamp_Loader"/>
</dbReference>
<evidence type="ECO:0000256" key="3">
    <source>
        <dbReference type="ARBA" id="ARBA00049244"/>
    </source>
</evidence>
<dbReference type="Gene3D" id="3.40.50.300">
    <property type="entry name" value="P-loop containing nucleotide triphosphate hydrolases"/>
    <property type="match status" value="1"/>
</dbReference>
<sequence length="341" mass="36767">MTAAAGAELRRLAAAPLPWHAGYVRERLAKGLPAALLVQGRLSDGLEPLCLHLAQAELSRGGEGDEALLREGTHPDLHYVSQEESAAKKLRYDIVIAQVRRLAQDANLTPARAAGRVCVIAPACHLNRSAADALLKILEEPHRQLRFILGCERIAQLPATIRSRCVLNVPPRPTAEQAAAWLRAEGIENAEPALEAGGNAPLLAWEHYKSQAVAGKAKDFAAAAASYHELLAKAHRRLMDVCTGKKDANAPELTTKQGVAPAVWLAWAQDWAAAGARLSMGLPAASAAGERVIGRGRARPGAWMELQRELQRLRQLARHEINRQLLLEKVAAAFRLLGDAG</sequence>
<dbReference type="GO" id="GO:0009360">
    <property type="term" value="C:DNA polymerase III complex"/>
    <property type="evidence" value="ECO:0007669"/>
    <property type="project" value="TreeGrafter"/>
</dbReference>
<dbReference type="Pfam" id="PF13177">
    <property type="entry name" value="DNA_pol3_delta2"/>
    <property type="match status" value="1"/>
</dbReference>
<comment type="caution">
    <text evidence="4">The sequence shown here is derived from an EMBL/GenBank/DDBJ whole genome shotgun (WGS) entry which is preliminary data.</text>
</comment>
<keyword evidence="5" id="KW-1185">Reference proteome</keyword>
<reference evidence="4" key="1">
    <citation type="submission" date="2020-10" db="EMBL/GenBank/DDBJ databases">
        <title>An improved Amphimedon queenslandica hologenome assembly reveals how three proteobacterial symbionts can extend the metabolic phenotypic of their marine sponge host.</title>
        <authorList>
            <person name="Degnan B."/>
            <person name="Degnan S."/>
            <person name="Xiang X."/>
        </authorList>
    </citation>
    <scope>NUCLEOTIDE SEQUENCE</scope>
    <source>
        <strain evidence="4">AqS2</strain>
    </source>
</reference>
<accession>A0A930UC36</accession>
<dbReference type="GO" id="GO:0003887">
    <property type="term" value="F:DNA-directed DNA polymerase activity"/>
    <property type="evidence" value="ECO:0007669"/>
    <property type="project" value="UniProtKB-KW"/>
</dbReference>
<dbReference type="AlphaFoldDB" id="A0A930UC36"/>
<dbReference type="InterPro" id="IPR027417">
    <property type="entry name" value="P-loop_NTPase"/>
</dbReference>
<dbReference type="Proteomes" id="UP000604381">
    <property type="component" value="Unassembled WGS sequence"/>
</dbReference>
<name>A0A930UC36_9GAMM</name>
<proteinExistence type="predicted"/>
<keyword evidence="2" id="KW-0808">Transferase</keyword>
<keyword evidence="2" id="KW-0239">DNA-directed DNA polymerase</keyword>
<keyword evidence="2" id="KW-0548">Nucleotidyltransferase</keyword>
<comment type="catalytic activity">
    <reaction evidence="3">
        <text>DNA(n) + a 2'-deoxyribonucleoside 5'-triphosphate = DNA(n+1) + diphosphate</text>
        <dbReference type="Rhea" id="RHEA:22508"/>
        <dbReference type="Rhea" id="RHEA-COMP:17339"/>
        <dbReference type="Rhea" id="RHEA-COMP:17340"/>
        <dbReference type="ChEBI" id="CHEBI:33019"/>
        <dbReference type="ChEBI" id="CHEBI:61560"/>
        <dbReference type="ChEBI" id="CHEBI:173112"/>
        <dbReference type="EC" id="2.7.7.7"/>
    </reaction>
</comment>
<dbReference type="EMBL" id="JADHEI010000033">
    <property type="protein sequence ID" value="MBF2735195.1"/>
    <property type="molecule type" value="Genomic_DNA"/>
</dbReference>
<dbReference type="EC" id="2.7.7.7" evidence="1"/>
<evidence type="ECO:0000256" key="2">
    <source>
        <dbReference type="ARBA" id="ARBA00022932"/>
    </source>
</evidence>
<dbReference type="SUPFAM" id="SSF52540">
    <property type="entry name" value="P-loop containing nucleoside triphosphate hydrolases"/>
    <property type="match status" value="1"/>
</dbReference>
<evidence type="ECO:0000313" key="4">
    <source>
        <dbReference type="EMBL" id="MBF2735195.1"/>
    </source>
</evidence>
<evidence type="ECO:0000256" key="1">
    <source>
        <dbReference type="ARBA" id="ARBA00012417"/>
    </source>
</evidence>
<gene>
    <name evidence="4" type="ORF">ISN26_03785</name>
</gene>